<gene>
    <name evidence="2" type="primary">TPHA0A03720</name>
    <name evidence="2" type="ordered locus">TPHA_0A03720</name>
</gene>
<dbReference type="Gene3D" id="3.40.1210.10">
    <property type="entry name" value="Survival protein SurE-like phosphatase/nucleotidase"/>
    <property type="match status" value="1"/>
</dbReference>
<dbReference type="HOGENOM" id="CLU_007204_0_0_1"/>
<evidence type="ECO:0000313" key="2">
    <source>
        <dbReference type="EMBL" id="CCE61448.1"/>
    </source>
</evidence>
<evidence type="ECO:0000259" key="1">
    <source>
        <dbReference type="Pfam" id="PF01975"/>
    </source>
</evidence>
<dbReference type="SUPFAM" id="SSF56059">
    <property type="entry name" value="Glutathione synthetase ATP-binding domain-like"/>
    <property type="match status" value="1"/>
</dbReference>
<dbReference type="RefSeq" id="XP_003683882.1">
    <property type="nucleotide sequence ID" value="XM_003683834.1"/>
</dbReference>
<keyword evidence="3" id="KW-1185">Reference proteome</keyword>
<dbReference type="NCBIfam" id="TIGR00087">
    <property type="entry name" value="surE"/>
    <property type="match status" value="1"/>
</dbReference>
<dbReference type="Pfam" id="PF01975">
    <property type="entry name" value="SurE"/>
    <property type="match status" value="1"/>
</dbReference>
<dbReference type="EMBL" id="HE612856">
    <property type="protein sequence ID" value="CCE61448.1"/>
    <property type="molecule type" value="Genomic_DNA"/>
</dbReference>
<dbReference type="OMA" id="TNTCFQE"/>
<dbReference type="OrthoDB" id="202825at2759"/>
<proteinExistence type="predicted"/>
<dbReference type="AlphaFoldDB" id="G8BNH0"/>
<feature type="domain" description="Survival protein SurE-like phosphatase/nucleotidase" evidence="1">
    <location>
        <begin position="3"/>
        <end position="240"/>
    </location>
</feature>
<reference evidence="2 3" key="1">
    <citation type="journal article" date="2011" name="Proc. Natl. Acad. Sci. U.S.A.">
        <title>Evolutionary erosion of yeast sex chromosomes by mating-type switching accidents.</title>
        <authorList>
            <person name="Gordon J.L."/>
            <person name="Armisen D."/>
            <person name="Proux-Wera E."/>
            <person name="Oheigeartaigh S.S."/>
            <person name="Byrne K.P."/>
            <person name="Wolfe K.H."/>
        </authorList>
    </citation>
    <scope>NUCLEOTIDE SEQUENCE [LARGE SCALE GENOMIC DNA]</scope>
    <source>
        <strain evidence="3">ATCC 24235 / CBS 4417 / NBRC 1672 / NRRL Y-8282 / UCD 70-5</strain>
    </source>
</reference>
<dbReference type="GO" id="GO:0016787">
    <property type="term" value="F:hydrolase activity"/>
    <property type="evidence" value="ECO:0007669"/>
    <property type="project" value="InterPro"/>
</dbReference>
<organism evidence="2 3">
    <name type="scientific">Tetrapisispora phaffii (strain ATCC 24235 / CBS 4417 / NBRC 1672 / NRRL Y-8282 / UCD 70-5)</name>
    <name type="common">Yeast</name>
    <name type="synonym">Fabospora phaffii</name>
    <dbReference type="NCBI Taxonomy" id="1071381"/>
    <lineage>
        <taxon>Eukaryota</taxon>
        <taxon>Fungi</taxon>
        <taxon>Dikarya</taxon>
        <taxon>Ascomycota</taxon>
        <taxon>Saccharomycotina</taxon>
        <taxon>Saccharomycetes</taxon>
        <taxon>Saccharomycetales</taxon>
        <taxon>Saccharomycetaceae</taxon>
        <taxon>Tetrapisispora</taxon>
    </lineage>
</organism>
<dbReference type="eggNOG" id="KOG2157">
    <property type="taxonomic scope" value="Eukaryota"/>
</dbReference>
<accession>G8BNH0</accession>
<dbReference type="SUPFAM" id="SSF64167">
    <property type="entry name" value="SurE-like"/>
    <property type="match status" value="1"/>
</dbReference>
<dbReference type="STRING" id="1071381.G8BNH0"/>
<dbReference type="PROSITE" id="PS51221">
    <property type="entry name" value="TTL"/>
    <property type="match status" value="1"/>
</dbReference>
<dbReference type="PANTHER" id="PTHR47551:SF1">
    <property type="entry name" value="TUBULIN--TYROSINE LIGASE PBY1-RELATED"/>
    <property type="match status" value="1"/>
</dbReference>
<dbReference type="GeneID" id="11532644"/>
<dbReference type="InterPro" id="IPR027746">
    <property type="entry name" value="TTL"/>
</dbReference>
<dbReference type="InterPro" id="IPR036523">
    <property type="entry name" value="SurE-like_sf"/>
</dbReference>
<dbReference type="InterPro" id="IPR002828">
    <property type="entry name" value="SurE-like_Pase/nucleotidase"/>
</dbReference>
<dbReference type="Proteomes" id="UP000005666">
    <property type="component" value="Chromosome 1"/>
</dbReference>
<dbReference type="KEGG" id="tpf:TPHA_0A03720"/>
<protein>
    <recommendedName>
        <fullName evidence="1">Survival protein SurE-like phosphatase/nucleotidase domain-containing protein</fullName>
    </recommendedName>
</protein>
<dbReference type="PANTHER" id="PTHR47551">
    <property type="entry name" value="TUBULIN--TYROSINE LIGASE PBY1-RELATED"/>
    <property type="match status" value="1"/>
</dbReference>
<dbReference type="GO" id="GO:0000932">
    <property type="term" value="C:P-body"/>
    <property type="evidence" value="ECO:0007669"/>
    <property type="project" value="EnsemblFungi"/>
</dbReference>
<dbReference type="InterPro" id="IPR004344">
    <property type="entry name" value="TTL/TTLL_fam"/>
</dbReference>
<sequence length="735" mass="84829">MKVLITNDDGPLHDEFSPYIRPFIKQLKKQYPEWEITILLPHEQKSWIGKAHLAGKKLSASFLYSKLNSNDNSFLGPFSHPQIPLKNSKLPRNYINKTIANSDEEYIEWCLLNGTPASCANVGLYHLMEHEFDMVVSGPNVGRNTSAAYITSSGTVGAAMESVISGNKKAIALSWAYYDGQKIVDYNLMEIAAIRSLNIINHLYHNWDDKTDLYSVNIPLSPELSLDTKIFYAPIWENRWSSIYNKAETRQITSPQDIEDGTEYQSITFDWNPQFSTTNSKHQPGDLLTDMSVIENNQISVTPLKASYNSLDHLTGELAVNSNLTVFDSMTGHVVVTLDKSEYIYTPITNALMKYIPNLKLLSELPLSGSYDHKIFHYGDYEQLDIDRMMTDSSKYFTNSYIYRKALIRKHYLAETIHRYRAKHPDSILNKSFLESFQLDLDYAEFLDDSLDDNWELRQELEKGEKWWIVKPSMSDKAQGIRVFKTIEDLQQIFNSFDEDATDDESENYNDDENKIIISQLRHFIIQEYLHNPLLLPSMHNKKFHIRCYITCNGDLEVYVYDRMLALFAPNKYVSPNEKTYDPLDIDSLACHLTNTCLQDENQQKELSVMEFDELVDIEDSMKEKIKNQIHDIAHDLFLAAIGVNRINFQPLPNAFETYGVDFLVDSNYDVKILEVNAYPDFKQTGDDLKDLIDELFDNTVNYIIAPMLNEKHIISSSKNKNFTNVLNHKSNEWS</sequence>
<dbReference type="Gene3D" id="3.30.470.20">
    <property type="entry name" value="ATP-grasp fold, B domain"/>
    <property type="match status" value="1"/>
</dbReference>
<dbReference type="Pfam" id="PF03133">
    <property type="entry name" value="TTL"/>
    <property type="match status" value="1"/>
</dbReference>
<name>G8BNH0_TETPH</name>
<evidence type="ECO:0000313" key="3">
    <source>
        <dbReference type="Proteomes" id="UP000005666"/>
    </source>
</evidence>